<dbReference type="RefSeq" id="XP_040666940.1">
    <property type="nucleotide sequence ID" value="XM_040810057.1"/>
</dbReference>
<dbReference type="PROSITE" id="PS00463">
    <property type="entry name" value="ZN2_CY6_FUNGAL_1"/>
    <property type="match status" value="1"/>
</dbReference>
<protein>
    <recommendedName>
        <fullName evidence="6">Zn(2)-C6 fungal-type domain-containing protein</fullName>
    </recommendedName>
</protein>
<dbReference type="VEuPathDB" id="FungiDB:ASPVEDRAFT_27861"/>
<evidence type="ECO:0000256" key="2">
    <source>
        <dbReference type="ARBA" id="ARBA00023125"/>
    </source>
</evidence>
<dbReference type="PANTHER" id="PTHR47784:SF10">
    <property type="entry name" value="TRANSCRIPTION FACTOR, PUTATIVE (AFU_ORTHOLOGUE AFUA_6G14150)-RELATED"/>
    <property type="match status" value="1"/>
</dbReference>
<evidence type="ECO:0000256" key="4">
    <source>
        <dbReference type="ARBA" id="ARBA00023242"/>
    </source>
</evidence>
<dbReference type="OrthoDB" id="5295362at2759"/>
<dbReference type="PROSITE" id="PS50048">
    <property type="entry name" value="ZN2_CY6_FUNGAL_2"/>
    <property type="match status" value="1"/>
</dbReference>
<dbReference type="InterPro" id="IPR053157">
    <property type="entry name" value="Sterol_Uptake_Regulator"/>
</dbReference>
<accession>A0A1L9PI45</accession>
<evidence type="ECO:0000256" key="5">
    <source>
        <dbReference type="SAM" id="MobiDB-lite"/>
    </source>
</evidence>
<sequence length="402" mass="44661">MPPLRTHKKSRLGCLECKKRRVKCDENGPPCGSCAFRKVECIYHNTSTTPPTGATSSRPSHDSPQPQPQAATSPKSPVSHSLPVLDPSNALLLELMHKFSSDTYKSIGMTPSDSLAWQIRIPQLALDFAFLLDGLLSVAALHTAISKDPHKADAYVNIAVEFQTRSLEEFQHAIRNVSSENCAAVFAYSIFTIVHGIVVPELTHTNHAVHESDGSSRLESIFVLFELVQGTTEITKLFGPALRRTFPAGDDYWAGSSNELDEEGTVVFRRLHDLNRLENSGHSEKFQIIETAMSQLKLCWQRYRGHQDSGSVLTWLAIVERDFVKYLRQKEALALLILVQWGFLLGQLDGKVWWASNSGLALVNDGLGILDTGNHIRAPDLAAAWLIYKNVLSSFNYTARPK</sequence>
<dbReference type="InterPro" id="IPR001138">
    <property type="entry name" value="Zn2Cys6_DnaBD"/>
</dbReference>
<dbReference type="PANTHER" id="PTHR47784">
    <property type="entry name" value="STEROL UPTAKE CONTROL PROTEIN 2"/>
    <property type="match status" value="1"/>
</dbReference>
<dbReference type="InterPro" id="IPR036864">
    <property type="entry name" value="Zn2-C6_fun-type_DNA-bd_sf"/>
</dbReference>
<organism evidence="7 8">
    <name type="scientific">Aspergillus versicolor CBS 583.65</name>
    <dbReference type="NCBI Taxonomy" id="1036611"/>
    <lineage>
        <taxon>Eukaryota</taxon>
        <taxon>Fungi</taxon>
        <taxon>Dikarya</taxon>
        <taxon>Ascomycota</taxon>
        <taxon>Pezizomycotina</taxon>
        <taxon>Eurotiomycetes</taxon>
        <taxon>Eurotiomycetidae</taxon>
        <taxon>Eurotiales</taxon>
        <taxon>Aspergillaceae</taxon>
        <taxon>Aspergillus</taxon>
        <taxon>Aspergillus subgen. Nidulantes</taxon>
    </lineage>
</organism>
<evidence type="ECO:0000313" key="7">
    <source>
        <dbReference type="EMBL" id="OJJ01178.1"/>
    </source>
</evidence>
<dbReference type="GO" id="GO:0008270">
    <property type="term" value="F:zinc ion binding"/>
    <property type="evidence" value="ECO:0007669"/>
    <property type="project" value="InterPro"/>
</dbReference>
<evidence type="ECO:0000259" key="6">
    <source>
        <dbReference type="PROSITE" id="PS50048"/>
    </source>
</evidence>
<keyword evidence="3" id="KW-0804">Transcription</keyword>
<dbReference type="InterPro" id="IPR021858">
    <property type="entry name" value="Fun_TF"/>
</dbReference>
<feature type="region of interest" description="Disordered" evidence="5">
    <location>
        <begin position="49"/>
        <end position="81"/>
    </location>
</feature>
<dbReference type="SUPFAM" id="SSF57701">
    <property type="entry name" value="Zn2/Cys6 DNA-binding domain"/>
    <property type="match status" value="1"/>
</dbReference>
<keyword evidence="4" id="KW-0539">Nucleus</keyword>
<dbReference type="AlphaFoldDB" id="A0A1L9PI45"/>
<dbReference type="Proteomes" id="UP000184073">
    <property type="component" value="Unassembled WGS sequence"/>
</dbReference>
<feature type="compositionally biased region" description="Low complexity" evidence="5">
    <location>
        <begin position="68"/>
        <end position="77"/>
    </location>
</feature>
<dbReference type="Gene3D" id="4.10.240.10">
    <property type="entry name" value="Zn(2)-C6 fungal-type DNA-binding domain"/>
    <property type="match status" value="1"/>
</dbReference>
<proteinExistence type="predicted"/>
<evidence type="ECO:0000256" key="1">
    <source>
        <dbReference type="ARBA" id="ARBA00023015"/>
    </source>
</evidence>
<dbReference type="SMART" id="SM00066">
    <property type="entry name" value="GAL4"/>
    <property type="match status" value="1"/>
</dbReference>
<name>A0A1L9PI45_ASPVE</name>
<dbReference type="GeneID" id="63725568"/>
<dbReference type="Pfam" id="PF11951">
    <property type="entry name" value="Fungal_trans_2"/>
    <property type="match status" value="1"/>
</dbReference>
<evidence type="ECO:0000256" key="3">
    <source>
        <dbReference type="ARBA" id="ARBA00023163"/>
    </source>
</evidence>
<reference evidence="8" key="1">
    <citation type="journal article" date="2017" name="Genome Biol.">
        <title>Comparative genomics reveals high biological diversity and specific adaptations in the industrially and medically important fungal genus Aspergillus.</title>
        <authorList>
            <person name="de Vries R.P."/>
            <person name="Riley R."/>
            <person name="Wiebenga A."/>
            <person name="Aguilar-Osorio G."/>
            <person name="Amillis S."/>
            <person name="Uchima C.A."/>
            <person name="Anderluh G."/>
            <person name="Asadollahi M."/>
            <person name="Askin M."/>
            <person name="Barry K."/>
            <person name="Battaglia E."/>
            <person name="Bayram O."/>
            <person name="Benocci T."/>
            <person name="Braus-Stromeyer S.A."/>
            <person name="Caldana C."/>
            <person name="Canovas D."/>
            <person name="Cerqueira G.C."/>
            <person name="Chen F."/>
            <person name="Chen W."/>
            <person name="Choi C."/>
            <person name="Clum A."/>
            <person name="Dos Santos R.A."/>
            <person name="Damasio A.R."/>
            <person name="Diallinas G."/>
            <person name="Emri T."/>
            <person name="Fekete E."/>
            <person name="Flipphi M."/>
            <person name="Freyberg S."/>
            <person name="Gallo A."/>
            <person name="Gournas C."/>
            <person name="Habgood R."/>
            <person name="Hainaut M."/>
            <person name="Harispe M.L."/>
            <person name="Henrissat B."/>
            <person name="Hilden K.S."/>
            <person name="Hope R."/>
            <person name="Hossain A."/>
            <person name="Karabika E."/>
            <person name="Karaffa L."/>
            <person name="Karanyi Z."/>
            <person name="Krasevec N."/>
            <person name="Kuo A."/>
            <person name="Kusch H."/>
            <person name="LaButti K."/>
            <person name="Lagendijk E.L."/>
            <person name="Lapidus A."/>
            <person name="Levasseur A."/>
            <person name="Lindquist E."/>
            <person name="Lipzen A."/>
            <person name="Logrieco A.F."/>
            <person name="MacCabe A."/>
            <person name="Maekelae M.R."/>
            <person name="Malavazi I."/>
            <person name="Melin P."/>
            <person name="Meyer V."/>
            <person name="Mielnichuk N."/>
            <person name="Miskei M."/>
            <person name="Molnar A.P."/>
            <person name="Mule G."/>
            <person name="Ngan C.Y."/>
            <person name="Orejas M."/>
            <person name="Orosz E."/>
            <person name="Ouedraogo J.P."/>
            <person name="Overkamp K.M."/>
            <person name="Park H.-S."/>
            <person name="Perrone G."/>
            <person name="Piumi F."/>
            <person name="Punt P.J."/>
            <person name="Ram A.F."/>
            <person name="Ramon A."/>
            <person name="Rauscher S."/>
            <person name="Record E."/>
            <person name="Riano-Pachon D.M."/>
            <person name="Robert V."/>
            <person name="Roehrig J."/>
            <person name="Ruller R."/>
            <person name="Salamov A."/>
            <person name="Salih N.S."/>
            <person name="Samson R.A."/>
            <person name="Sandor E."/>
            <person name="Sanguinetti M."/>
            <person name="Schuetze T."/>
            <person name="Sepcic K."/>
            <person name="Shelest E."/>
            <person name="Sherlock G."/>
            <person name="Sophianopoulou V."/>
            <person name="Squina F.M."/>
            <person name="Sun H."/>
            <person name="Susca A."/>
            <person name="Todd R.B."/>
            <person name="Tsang A."/>
            <person name="Unkles S.E."/>
            <person name="van de Wiele N."/>
            <person name="van Rossen-Uffink D."/>
            <person name="Oliveira J.V."/>
            <person name="Vesth T.C."/>
            <person name="Visser J."/>
            <person name="Yu J.-H."/>
            <person name="Zhou M."/>
            <person name="Andersen M.R."/>
            <person name="Archer D.B."/>
            <person name="Baker S.E."/>
            <person name="Benoit I."/>
            <person name="Brakhage A.A."/>
            <person name="Braus G.H."/>
            <person name="Fischer R."/>
            <person name="Frisvad J.C."/>
            <person name="Goldman G.H."/>
            <person name="Houbraken J."/>
            <person name="Oakley B."/>
            <person name="Pocsi I."/>
            <person name="Scazzocchio C."/>
            <person name="Seiboth B."/>
            <person name="vanKuyk P.A."/>
            <person name="Wortman J."/>
            <person name="Dyer P.S."/>
            <person name="Grigoriev I.V."/>
        </authorList>
    </citation>
    <scope>NUCLEOTIDE SEQUENCE [LARGE SCALE GENOMIC DNA]</scope>
    <source>
        <strain evidence="8">CBS 583.65</strain>
    </source>
</reference>
<dbReference type="EMBL" id="KV878128">
    <property type="protein sequence ID" value="OJJ01178.1"/>
    <property type="molecule type" value="Genomic_DNA"/>
</dbReference>
<keyword evidence="8" id="KW-1185">Reference proteome</keyword>
<feature type="compositionally biased region" description="Low complexity" evidence="5">
    <location>
        <begin position="49"/>
        <end position="58"/>
    </location>
</feature>
<gene>
    <name evidence="7" type="ORF">ASPVEDRAFT_27861</name>
</gene>
<keyword evidence="1" id="KW-0805">Transcription regulation</keyword>
<feature type="domain" description="Zn(2)-C6 fungal-type" evidence="6">
    <location>
        <begin position="13"/>
        <end position="43"/>
    </location>
</feature>
<dbReference type="Pfam" id="PF00172">
    <property type="entry name" value="Zn_clus"/>
    <property type="match status" value="1"/>
</dbReference>
<dbReference type="GO" id="GO:0001228">
    <property type="term" value="F:DNA-binding transcription activator activity, RNA polymerase II-specific"/>
    <property type="evidence" value="ECO:0007669"/>
    <property type="project" value="TreeGrafter"/>
</dbReference>
<evidence type="ECO:0000313" key="8">
    <source>
        <dbReference type="Proteomes" id="UP000184073"/>
    </source>
</evidence>
<dbReference type="CDD" id="cd00067">
    <property type="entry name" value="GAL4"/>
    <property type="match status" value="1"/>
</dbReference>
<keyword evidence="2" id="KW-0238">DNA-binding</keyword>
<dbReference type="GO" id="GO:0003677">
    <property type="term" value="F:DNA binding"/>
    <property type="evidence" value="ECO:0007669"/>
    <property type="project" value="UniProtKB-KW"/>
</dbReference>